<accession>A0A7Z8P098</accession>
<dbReference type="CDD" id="cd01147">
    <property type="entry name" value="HemV-2"/>
    <property type="match status" value="1"/>
</dbReference>
<dbReference type="RefSeq" id="WP_154810769.1">
    <property type="nucleotide sequence ID" value="NZ_VIAQ01000020.1"/>
</dbReference>
<evidence type="ECO:0000259" key="1">
    <source>
        <dbReference type="PROSITE" id="PS50983"/>
    </source>
</evidence>
<organism evidence="2 3">
    <name type="scientific">Methanolobus vulcani</name>
    <dbReference type="NCBI Taxonomy" id="38026"/>
    <lineage>
        <taxon>Archaea</taxon>
        <taxon>Methanobacteriati</taxon>
        <taxon>Methanobacteriota</taxon>
        <taxon>Stenosarchaea group</taxon>
        <taxon>Methanomicrobia</taxon>
        <taxon>Methanosarcinales</taxon>
        <taxon>Methanosarcinaceae</taxon>
        <taxon>Methanolobus</taxon>
    </lineage>
</organism>
<keyword evidence="3" id="KW-1185">Reference proteome</keyword>
<dbReference type="InterPro" id="IPR050902">
    <property type="entry name" value="ABC_Transporter_SBP"/>
</dbReference>
<evidence type="ECO:0000313" key="3">
    <source>
        <dbReference type="Proteomes" id="UP000319335"/>
    </source>
</evidence>
<dbReference type="PROSITE" id="PS50983">
    <property type="entry name" value="FE_B12_PBP"/>
    <property type="match status" value="1"/>
</dbReference>
<reference evidence="2 3" key="1">
    <citation type="submission" date="2019-06" db="EMBL/GenBank/DDBJ databases">
        <title>Draft genome sequence of Methanolobus vulcani B1d.</title>
        <authorList>
            <person name="Creighbaum A.J."/>
            <person name="Ticak T."/>
            <person name="Hariraju D."/>
            <person name="Arivett B.A."/>
            <person name="Ferguson D.J.Jr."/>
        </authorList>
    </citation>
    <scope>NUCLEOTIDE SEQUENCE [LARGE SCALE GENOMIC DNA]</scope>
    <source>
        <strain evidence="2 3">B1d</strain>
    </source>
</reference>
<name>A0A7Z8P098_9EURY</name>
<dbReference type="Gene3D" id="3.40.50.1980">
    <property type="entry name" value="Nitrogenase molybdenum iron protein domain"/>
    <property type="match status" value="2"/>
</dbReference>
<dbReference type="PROSITE" id="PS51257">
    <property type="entry name" value="PROKAR_LIPOPROTEIN"/>
    <property type="match status" value="1"/>
</dbReference>
<dbReference type="InterPro" id="IPR002491">
    <property type="entry name" value="ABC_transptr_periplasmic_BD"/>
</dbReference>
<dbReference type="PANTHER" id="PTHR30535">
    <property type="entry name" value="VITAMIN B12-BINDING PROTEIN"/>
    <property type="match status" value="1"/>
</dbReference>
<dbReference type="EMBL" id="VIAQ01000020">
    <property type="protein sequence ID" value="TQD23455.1"/>
    <property type="molecule type" value="Genomic_DNA"/>
</dbReference>
<comment type="caution">
    <text evidence="2">The sequence shown here is derived from an EMBL/GenBank/DDBJ whole genome shotgun (WGS) entry which is preliminary data.</text>
</comment>
<dbReference type="SUPFAM" id="SSF53807">
    <property type="entry name" value="Helical backbone' metal receptor"/>
    <property type="match status" value="1"/>
</dbReference>
<dbReference type="OrthoDB" id="24039at2157"/>
<evidence type="ECO:0000313" key="2">
    <source>
        <dbReference type="EMBL" id="TQD23455.1"/>
    </source>
</evidence>
<dbReference type="PANTHER" id="PTHR30535:SF34">
    <property type="entry name" value="MOLYBDATE-BINDING PROTEIN MOLA"/>
    <property type="match status" value="1"/>
</dbReference>
<sequence>MSESKKILVPLLIALIIVSAFVSGCVDESSTSQSIQPQEEAVTEAETVTETTTEDVTEKETITVTDSLGRVVEVPKNPESVICSGAGGTRYLTYLQAQDKIVALDSTEDKVSVGKAYAIANSYFEGYPTFGQSGSENLEVIVSLDPQPEVIFTMYTTNGYDPDELQDKTGIPVIALKEGDMVQNREDMYQILRIMGEVMGKEDRAEEVISFMDATIADLNERTEDVSDAQKITCYAGGVGSAGSYDLMSTDSYYPPLYFINAKNVAYDPAAPKVAKVSKESILIWAPEVIFIELRPSQFEGENYAPYQLENDVSLNQLSAVQNEKVYGMLPYKFYSHNPDTALVDSYYTGTILYPDEFEDIVLEDKAAEIYGFLVCEGDVEKGMSVYETMLTISSTPVFTSLEFD</sequence>
<gene>
    <name evidence="2" type="ORF">FKV42_13070</name>
</gene>
<feature type="domain" description="Fe/B12 periplasmic-binding" evidence="1">
    <location>
        <begin position="80"/>
        <end position="357"/>
    </location>
</feature>
<dbReference type="AlphaFoldDB" id="A0A7Z8P098"/>
<dbReference type="Pfam" id="PF01497">
    <property type="entry name" value="Peripla_BP_2"/>
    <property type="match status" value="1"/>
</dbReference>
<dbReference type="Proteomes" id="UP000319335">
    <property type="component" value="Unassembled WGS sequence"/>
</dbReference>
<proteinExistence type="predicted"/>
<protein>
    <submittedName>
        <fullName evidence="2">Iron ABC transporter substrate-binding protein</fullName>
    </submittedName>
</protein>